<organism evidence="2 3">
    <name type="scientific">Paragonimus heterotremus</name>
    <dbReference type="NCBI Taxonomy" id="100268"/>
    <lineage>
        <taxon>Eukaryota</taxon>
        <taxon>Metazoa</taxon>
        <taxon>Spiralia</taxon>
        <taxon>Lophotrochozoa</taxon>
        <taxon>Platyhelminthes</taxon>
        <taxon>Trematoda</taxon>
        <taxon>Digenea</taxon>
        <taxon>Plagiorchiida</taxon>
        <taxon>Troglotremata</taxon>
        <taxon>Troglotrematidae</taxon>
        <taxon>Paragonimus</taxon>
    </lineage>
</organism>
<gene>
    <name evidence="2" type="ORF">PHET_10776</name>
</gene>
<comment type="caution">
    <text evidence="2">The sequence shown here is derived from an EMBL/GenBank/DDBJ whole genome shotgun (WGS) entry which is preliminary data.</text>
</comment>
<dbReference type="AlphaFoldDB" id="A0A8J4T1Q1"/>
<reference evidence="2" key="1">
    <citation type="submission" date="2019-05" db="EMBL/GenBank/DDBJ databases">
        <title>Annotation for the trematode Paragonimus heterotremus.</title>
        <authorList>
            <person name="Choi Y.-J."/>
        </authorList>
    </citation>
    <scope>NUCLEOTIDE SEQUENCE</scope>
    <source>
        <strain evidence="2">LC</strain>
    </source>
</reference>
<dbReference type="EMBL" id="LUCH01008306">
    <property type="protein sequence ID" value="KAF5396376.1"/>
    <property type="molecule type" value="Genomic_DNA"/>
</dbReference>
<feature type="compositionally biased region" description="Polar residues" evidence="1">
    <location>
        <begin position="75"/>
        <end position="85"/>
    </location>
</feature>
<dbReference type="OrthoDB" id="10072039at2759"/>
<accession>A0A8J4T1Q1</accession>
<feature type="region of interest" description="Disordered" evidence="1">
    <location>
        <begin position="56"/>
        <end position="91"/>
    </location>
</feature>
<keyword evidence="3" id="KW-1185">Reference proteome</keyword>
<name>A0A8J4T1Q1_9TREM</name>
<proteinExistence type="predicted"/>
<protein>
    <submittedName>
        <fullName evidence="2">Uncharacterized protein</fullName>
    </submittedName>
</protein>
<dbReference type="Proteomes" id="UP000748531">
    <property type="component" value="Unassembled WGS sequence"/>
</dbReference>
<evidence type="ECO:0000313" key="2">
    <source>
        <dbReference type="EMBL" id="KAF5396376.1"/>
    </source>
</evidence>
<sequence>MCCLLYSGASDSRLPLQSPSEKDRYRHLSESVNEYTDHAICRSPCSSFDERLNSARLRTESSQDPSQPVDDAVRSPSTLAPSESANTKDHAMNSCTVCPSGNSDDVQSPVAVESPEAQCINRITRILNSPTTLAYIDPAVVSSFTDKTVERLEQEALLESRKFDKLQSVLYGELSAESKKLRALVRISEAKLAIHREKQTALQELMDAVENRKQLPNSSFSDDVM</sequence>
<evidence type="ECO:0000256" key="1">
    <source>
        <dbReference type="SAM" id="MobiDB-lite"/>
    </source>
</evidence>
<evidence type="ECO:0000313" key="3">
    <source>
        <dbReference type="Proteomes" id="UP000748531"/>
    </source>
</evidence>